<feature type="region of interest" description="Disordered" evidence="1">
    <location>
        <begin position="53"/>
        <end position="84"/>
    </location>
</feature>
<name>A0ABM8VZD8_GIGMA</name>
<gene>
    <name evidence="2" type="ORF">GMARGA_LOCUS1449</name>
</gene>
<organism evidence="2 3">
    <name type="scientific">Gigaspora margarita</name>
    <dbReference type="NCBI Taxonomy" id="4874"/>
    <lineage>
        <taxon>Eukaryota</taxon>
        <taxon>Fungi</taxon>
        <taxon>Fungi incertae sedis</taxon>
        <taxon>Mucoromycota</taxon>
        <taxon>Glomeromycotina</taxon>
        <taxon>Glomeromycetes</taxon>
        <taxon>Diversisporales</taxon>
        <taxon>Gigasporaceae</taxon>
        <taxon>Gigaspora</taxon>
    </lineage>
</organism>
<protein>
    <submittedName>
        <fullName evidence="2">16060_t:CDS:1</fullName>
    </submittedName>
</protein>
<evidence type="ECO:0000256" key="1">
    <source>
        <dbReference type="SAM" id="MobiDB-lite"/>
    </source>
</evidence>
<dbReference type="Proteomes" id="UP000789901">
    <property type="component" value="Unassembled WGS sequence"/>
</dbReference>
<keyword evidence="3" id="KW-1185">Reference proteome</keyword>
<accession>A0ABM8VZD8</accession>
<dbReference type="EMBL" id="CAJVQB010000376">
    <property type="protein sequence ID" value="CAG8485345.1"/>
    <property type="molecule type" value="Genomic_DNA"/>
</dbReference>
<comment type="caution">
    <text evidence="2">The sequence shown here is derived from an EMBL/GenBank/DDBJ whole genome shotgun (WGS) entry which is preliminary data.</text>
</comment>
<evidence type="ECO:0000313" key="2">
    <source>
        <dbReference type="EMBL" id="CAG8485345.1"/>
    </source>
</evidence>
<sequence length="141" mass="16202">MTATANDILDYLKDHAKDSIILQDKNINLVTVKNSKEEEIYVIHSQLYTKDWKGAKGKQKQSEPCKEEALQKKAEIQEQEKSVPIEADSCEKDKISFNINKKLEKEQFRQAESLLNENAHVFAQKISKKRQTVGLEQTVLV</sequence>
<evidence type="ECO:0000313" key="3">
    <source>
        <dbReference type="Proteomes" id="UP000789901"/>
    </source>
</evidence>
<proteinExistence type="predicted"/>
<reference evidence="2 3" key="1">
    <citation type="submission" date="2021-06" db="EMBL/GenBank/DDBJ databases">
        <authorList>
            <person name="Kallberg Y."/>
            <person name="Tangrot J."/>
            <person name="Rosling A."/>
        </authorList>
    </citation>
    <scope>NUCLEOTIDE SEQUENCE [LARGE SCALE GENOMIC DNA]</scope>
    <source>
        <strain evidence="2 3">120-4 pot B 10/14</strain>
    </source>
</reference>